<feature type="signal peptide" evidence="3">
    <location>
        <begin position="1"/>
        <end position="20"/>
    </location>
</feature>
<organism evidence="5 6">
    <name type="scientific">Nocardia flavorosea</name>
    <dbReference type="NCBI Taxonomy" id="53429"/>
    <lineage>
        <taxon>Bacteria</taxon>
        <taxon>Bacillati</taxon>
        <taxon>Actinomycetota</taxon>
        <taxon>Actinomycetes</taxon>
        <taxon>Mycobacteriales</taxon>
        <taxon>Nocardiaceae</taxon>
        <taxon>Nocardia</taxon>
    </lineage>
</organism>
<dbReference type="AlphaFoldDB" id="A0A846YJV2"/>
<dbReference type="CDD" id="cd06343">
    <property type="entry name" value="PBP1_ABC_ligand_binding-like"/>
    <property type="match status" value="1"/>
</dbReference>
<evidence type="ECO:0000256" key="2">
    <source>
        <dbReference type="ARBA" id="ARBA00022729"/>
    </source>
</evidence>
<name>A0A846YJV2_9NOCA</name>
<keyword evidence="6" id="KW-1185">Reference proteome</keyword>
<dbReference type="PROSITE" id="PS51257">
    <property type="entry name" value="PROKAR_LIPOPROTEIN"/>
    <property type="match status" value="1"/>
</dbReference>
<protein>
    <submittedName>
        <fullName evidence="5">ABC transporter substrate-binding protein</fullName>
    </submittedName>
</protein>
<feature type="chain" id="PRO_5038678453" evidence="3">
    <location>
        <begin position="21"/>
        <end position="417"/>
    </location>
</feature>
<reference evidence="5 6" key="1">
    <citation type="submission" date="2020-04" db="EMBL/GenBank/DDBJ databases">
        <title>MicrobeNet Type strains.</title>
        <authorList>
            <person name="Nicholson A.C."/>
        </authorList>
    </citation>
    <scope>NUCLEOTIDE SEQUENCE [LARGE SCALE GENOMIC DNA]</scope>
    <source>
        <strain evidence="5 6">JCM 3332</strain>
    </source>
</reference>
<dbReference type="PANTHER" id="PTHR47235">
    <property type="entry name" value="BLR6548 PROTEIN"/>
    <property type="match status" value="1"/>
</dbReference>
<feature type="domain" description="Leucine-binding protein" evidence="4">
    <location>
        <begin position="50"/>
        <end position="401"/>
    </location>
</feature>
<dbReference type="Pfam" id="PF13458">
    <property type="entry name" value="Peripla_BP_6"/>
    <property type="match status" value="1"/>
</dbReference>
<dbReference type="RefSeq" id="WP_062978374.1">
    <property type="nucleotide sequence ID" value="NZ_JAAXOT010000008.1"/>
</dbReference>
<dbReference type="Gene3D" id="3.40.50.2300">
    <property type="match status" value="2"/>
</dbReference>
<dbReference type="InterPro" id="IPR028081">
    <property type="entry name" value="Leu-bd"/>
</dbReference>
<sequence>MRTRAIQAALAATAVVVAVAGCGGRDDAAGDTASGDCHGQQTTGLTDSTMKLGGVFPLSGPASAYAELPKGMQAYFEYVNNEQGGIDGRKVEYLLRDDGYQPPKTVEETRRLVEQDQVFAVLSTLGTPTSAAVWDYLNQREVPQIFVAGGATQWGVGDGHPWTIGWQPSYHAEGQVFARYVTEQKPDATVAVLYQNDDFGKDLLASFTEATAGSRVRVIAEQSYEVTDPTVDPQLRNLANSKADVLLNFATPKFAAQTLAADARNSEWNPLHILTQVSSTMSVLEPVGFENVQNVVTSVFVKDPADPQWTDDPGMQLYRDKLARYVPGADPSDGYTLVGWAMAQSFHKAFDAATCKTREGLRDAMRSLDDVEIDLLLPGITLHTGEGDGYPMEAMQIQRFQGDRWVLSGDLVDTSGR</sequence>
<dbReference type="PANTHER" id="PTHR47235:SF1">
    <property type="entry name" value="BLR6548 PROTEIN"/>
    <property type="match status" value="1"/>
</dbReference>
<evidence type="ECO:0000313" key="5">
    <source>
        <dbReference type="EMBL" id="NKY57914.1"/>
    </source>
</evidence>
<comment type="similarity">
    <text evidence="1">Belongs to the leucine-binding protein family.</text>
</comment>
<proteinExistence type="inferred from homology"/>
<evidence type="ECO:0000259" key="4">
    <source>
        <dbReference type="Pfam" id="PF13458"/>
    </source>
</evidence>
<evidence type="ECO:0000256" key="1">
    <source>
        <dbReference type="ARBA" id="ARBA00010062"/>
    </source>
</evidence>
<comment type="caution">
    <text evidence="5">The sequence shown here is derived from an EMBL/GenBank/DDBJ whole genome shotgun (WGS) entry which is preliminary data.</text>
</comment>
<evidence type="ECO:0000313" key="6">
    <source>
        <dbReference type="Proteomes" id="UP000570678"/>
    </source>
</evidence>
<accession>A0A846YJV2</accession>
<dbReference type="EMBL" id="JAAXOT010000008">
    <property type="protein sequence ID" value="NKY57914.1"/>
    <property type="molecule type" value="Genomic_DNA"/>
</dbReference>
<dbReference type="InterPro" id="IPR028082">
    <property type="entry name" value="Peripla_BP_I"/>
</dbReference>
<gene>
    <name evidence="5" type="ORF">HGA15_17570</name>
</gene>
<dbReference type="Proteomes" id="UP000570678">
    <property type="component" value="Unassembled WGS sequence"/>
</dbReference>
<evidence type="ECO:0000256" key="3">
    <source>
        <dbReference type="SAM" id="SignalP"/>
    </source>
</evidence>
<dbReference type="SUPFAM" id="SSF53822">
    <property type="entry name" value="Periplasmic binding protein-like I"/>
    <property type="match status" value="1"/>
</dbReference>
<keyword evidence="2 3" id="KW-0732">Signal</keyword>